<dbReference type="Gene3D" id="1.10.510.10">
    <property type="entry name" value="Transferase(Phosphotransferase) domain 1"/>
    <property type="match status" value="1"/>
</dbReference>
<dbReference type="InterPro" id="IPR001245">
    <property type="entry name" value="Ser-Thr/Tyr_kinase_cat_dom"/>
</dbReference>
<accession>A0A438CHS3</accession>
<keyword evidence="1" id="KW-0723">Serine/threonine-protein kinase</keyword>
<keyword evidence="7" id="KW-0418">Kinase</keyword>
<protein>
    <submittedName>
        <fullName evidence="7">Putative serine/threonine-protein kinase PBL7</fullName>
    </submittedName>
</protein>
<evidence type="ECO:0000313" key="8">
    <source>
        <dbReference type="Proteomes" id="UP000288805"/>
    </source>
</evidence>
<sequence>MDSTTAYVFSMDQSFPIGPANGHVLESVIVMGKLMPRAPSLITSSPPLGIIDVKGANFSYVNHDNWALESIKSNVMEPEEVGHFLGKKFFGLGKQFGGGCGALEKKMHLVKWPTMYMEKSKGVISGKYGKEEGGWQSCEVRGGYGVKLWKSIRKDLNTFYTRSSFVVGNGRNVKFRKDKLCVDEPFLVFIGCKLLQLKRLSYSDMDPLRVKVASSLGGPCARKNFGLSNFVVLGGFVIVISWPTKKERGSWRLGIDYEDKGGFANLQVATEKGLQVFTFKQLHSATGGFGKSNVVGHGGFGLVYRGVLHAGRKVAVKLMDRAGKQGEEEFKVEVELLSRLRSPYLLALLGYCSDSNHKLLVYEFMANGGLQEHLYPISGSNSVSSRLDWETRLRIALDAAKLVDMFPPECWAPRDMLLLRPNYEFGIGLRYRYALTGHLTTKSDVYSYGVVLLELLTGRVPVDMKRASGKALPHLTDREKVVQIMDPALEGQYSMKEVIQVAAIAAMCVQPEADYRPLMADVVQSLVPLVKNHRPTSKVGSCSSFHATKSPLSQEPGKASL</sequence>
<dbReference type="InterPro" id="IPR011009">
    <property type="entry name" value="Kinase-like_dom_sf"/>
</dbReference>
<dbReference type="InterPro" id="IPR017441">
    <property type="entry name" value="Protein_kinase_ATP_BS"/>
</dbReference>
<dbReference type="Proteomes" id="UP000288805">
    <property type="component" value="Unassembled WGS sequence"/>
</dbReference>
<dbReference type="GO" id="GO:0005524">
    <property type="term" value="F:ATP binding"/>
    <property type="evidence" value="ECO:0007669"/>
    <property type="project" value="UniProtKB-UniRule"/>
</dbReference>
<dbReference type="PROSITE" id="PS00107">
    <property type="entry name" value="PROTEIN_KINASE_ATP"/>
    <property type="match status" value="1"/>
</dbReference>
<dbReference type="PANTHER" id="PTHR47989">
    <property type="entry name" value="OS01G0750732 PROTEIN"/>
    <property type="match status" value="1"/>
</dbReference>
<evidence type="ECO:0000256" key="2">
    <source>
        <dbReference type="ARBA" id="ARBA00022741"/>
    </source>
</evidence>
<keyword evidence="2 4" id="KW-0547">Nucleotide-binding</keyword>
<dbReference type="GO" id="GO:0004674">
    <property type="term" value="F:protein serine/threonine kinase activity"/>
    <property type="evidence" value="ECO:0007669"/>
    <property type="project" value="UniProtKB-KW"/>
</dbReference>
<comment type="caution">
    <text evidence="7">The sequence shown here is derived from an EMBL/GenBank/DDBJ whole genome shotgun (WGS) entry which is preliminary data.</text>
</comment>
<evidence type="ECO:0000256" key="1">
    <source>
        <dbReference type="ARBA" id="ARBA00022527"/>
    </source>
</evidence>
<dbReference type="PROSITE" id="PS50011">
    <property type="entry name" value="PROTEIN_KINASE_DOM"/>
    <property type="match status" value="1"/>
</dbReference>
<feature type="binding site" evidence="4">
    <location>
        <position position="324"/>
    </location>
    <ligand>
        <name>ATP</name>
        <dbReference type="ChEBI" id="CHEBI:30616"/>
    </ligand>
</feature>
<keyword evidence="3 4" id="KW-0067">ATP-binding</keyword>
<dbReference type="PANTHER" id="PTHR47989:SF15">
    <property type="entry name" value="SERINE_THREONINE-PROTEIN KINASE PBL7 ISOFORM X1-RELATED"/>
    <property type="match status" value="1"/>
</dbReference>
<evidence type="ECO:0000256" key="5">
    <source>
        <dbReference type="SAM" id="MobiDB-lite"/>
    </source>
</evidence>
<dbReference type="SMART" id="SM00220">
    <property type="entry name" value="S_TKc"/>
    <property type="match status" value="1"/>
</dbReference>
<keyword evidence="7" id="KW-0808">Transferase</keyword>
<gene>
    <name evidence="7" type="primary">PBL7_0</name>
    <name evidence="7" type="ORF">CK203_102725</name>
</gene>
<evidence type="ECO:0000256" key="3">
    <source>
        <dbReference type="ARBA" id="ARBA00022840"/>
    </source>
</evidence>
<dbReference type="FunFam" id="3.30.200.20:FF:000376">
    <property type="entry name" value="Serine/threonine-protein kinase PBS1"/>
    <property type="match status" value="1"/>
</dbReference>
<dbReference type="SUPFAM" id="SSF56112">
    <property type="entry name" value="Protein kinase-like (PK-like)"/>
    <property type="match status" value="1"/>
</dbReference>
<reference evidence="7 8" key="1">
    <citation type="journal article" date="2018" name="PLoS Genet.">
        <title>Population sequencing reveals clonal diversity and ancestral inbreeding in the grapevine cultivar Chardonnay.</title>
        <authorList>
            <person name="Roach M.J."/>
            <person name="Johnson D.L."/>
            <person name="Bohlmann J."/>
            <person name="van Vuuren H.J."/>
            <person name="Jones S.J."/>
            <person name="Pretorius I.S."/>
            <person name="Schmidt S.A."/>
            <person name="Borneman A.R."/>
        </authorList>
    </citation>
    <scope>NUCLEOTIDE SEQUENCE [LARGE SCALE GENOMIC DNA]</scope>
    <source>
        <strain evidence="8">cv. Chardonnay</strain>
        <tissue evidence="7">Leaf</tissue>
    </source>
</reference>
<organism evidence="7 8">
    <name type="scientific">Vitis vinifera</name>
    <name type="common">Grape</name>
    <dbReference type="NCBI Taxonomy" id="29760"/>
    <lineage>
        <taxon>Eukaryota</taxon>
        <taxon>Viridiplantae</taxon>
        <taxon>Streptophyta</taxon>
        <taxon>Embryophyta</taxon>
        <taxon>Tracheophyta</taxon>
        <taxon>Spermatophyta</taxon>
        <taxon>Magnoliopsida</taxon>
        <taxon>eudicotyledons</taxon>
        <taxon>Gunneridae</taxon>
        <taxon>Pentapetalae</taxon>
        <taxon>rosids</taxon>
        <taxon>Vitales</taxon>
        <taxon>Vitaceae</taxon>
        <taxon>Viteae</taxon>
        <taxon>Vitis</taxon>
    </lineage>
</organism>
<dbReference type="Pfam" id="PF07714">
    <property type="entry name" value="PK_Tyr_Ser-Thr"/>
    <property type="match status" value="2"/>
</dbReference>
<proteinExistence type="predicted"/>
<feature type="region of interest" description="Disordered" evidence="5">
    <location>
        <begin position="534"/>
        <end position="561"/>
    </location>
</feature>
<name>A0A438CHS3_VITVI</name>
<dbReference type="AlphaFoldDB" id="A0A438CHS3"/>
<feature type="domain" description="Protein kinase" evidence="6">
    <location>
        <begin position="289"/>
        <end position="530"/>
    </location>
</feature>
<dbReference type="Gene3D" id="3.30.200.20">
    <property type="entry name" value="Phosphorylase Kinase, domain 1"/>
    <property type="match status" value="1"/>
</dbReference>
<evidence type="ECO:0000313" key="7">
    <source>
        <dbReference type="EMBL" id="RVW22768.1"/>
    </source>
</evidence>
<dbReference type="EMBL" id="QGNW01002219">
    <property type="protein sequence ID" value="RVW22768.1"/>
    <property type="molecule type" value="Genomic_DNA"/>
</dbReference>
<evidence type="ECO:0000259" key="6">
    <source>
        <dbReference type="PROSITE" id="PS50011"/>
    </source>
</evidence>
<evidence type="ECO:0000256" key="4">
    <source>
        <dbReference type="PROSITE-ProRule" id="PRU10141"/>
    </source>
</evidence>
<feature type="compositionally biased region" description="Polar residues" evidence="5">
    <location>
        <begin position="538"/>
        <end position="553"/>
    </location>
</feature>
<dbReference type="InterPro" id="IPR000719">
    <property type="entry name" value="Prot_kinase_dom"/>
</dbReference>